<dbReference type="AlphaFoldDB" id="A0A917DBN9"/>
<dbReference type="Proteomes" id="UP000613160">
    <property type="component" value="Unassembled WGS sequence"/>
</dbReference>
<sequence>MPEKKGRSIHYKDMNHAQRVMAVRHMATLPIRGLAVASNKLTIDPATYPTKNQLYWYLTRYLIERMSWLAGEMRRMVPEGDGRVKITFSRRGGMQYDEFKDYLNRLKEDPRVRIKWPVIDIDAVEAEDHSRNAGLQLADFVASSVAAGFEHDVYGNCERRYAEILKPLLYNNRGNYLSYGVKVVPNEQGMDLSAEQRRMIELFAHPRA</sequence>
<dbReference type="Pfam" id="PF12686">
    <property type="entry name" value="DUF3800"/>
    <property type="match status" value="1"/>
</dbReference>
<comment type="caution">
    <text evidence="1">The sequence shown here is derived from an EMBL/GenBank/DDBJ whole genome shotgun (WGS) entry which is preliminary data.</text>
</comment>
<dbReference type="EMBL" id="BMJJ01000006">
    <property type="protein sequence ID" value="GGD24248.1"/>
    <property type="molecule type" value="Genomic_DNA"/>
</dbReference>
<evidence type="ECO:0000313" key="1">
    <source>
        <dbReference type="EMBL" id="GGD24248.1"/>
    </source>
</evidence>
<name>A0A917DBN9_9HYPH</name>
<protein>
    <submittedName>
        <fullName evidence="1">Uncharacterized protein</fullName>
    </submittedName>
</protein>
<reference evidence="1" key="1">
    <citation type="journal article" date="2014" name="Int. J. Syst. Evol. Microbiol.">
        <title>Complete genome sequence of Corynebacterium casei LMG S-19264T (=DSM 44701T), isolated from a smear-ripened cheese.</title>
        <authorList>
            <consortium name="US DOE Joint Genome Institute (JGI-PGF)"/>
            <person name="Walter F."/>
            <person name="Albersmeier A."/>
            <person name="Kalinowski J."/>
            <person name="Ruckert C."/>
        </authorList>
    </citation>
    <scope>NUCLEOTIDE SEQUENCE</scope>
    <source>
        <strain evidence="1">CGMCC 1.15493</strain>
    </source>
</reference>
<proteinExistence type="predicted"/>
<evidence type="ECO:0000313" key="2">
    <source>
        <dbReference type="Proteomes" id="UP000613160"/>
    </source>
</evidence>
<gene>
    <name evidence="1" type="ORF">GCM10011335_28960</name>
</gene>
<keyword evidence="2" id="KW-1185">Reference proteome</keyword>
<reference evidence="1" key="2">
    <citation type="submission" date="2020-09" db="EMBL/GenBank/DDBJ databases">
        <authorList>
            <person name="Sun Q."/>
            <person name="Zhou Y."/>
        </authorList>
    </citation>
    <scope>NUCLEOTIDE SEQUENCE</scope>
    <source>
        <strain evidence="1">CGMCC 1.15493</strain>
    </source>
</reference>
<dbReference type="InterPro" id="IPR024524">
    <property type="entry name" value="DUF3800"/>
</dbReference>
<accession>A0A917DBN9</accession>
<organism evidence="1 2">
    <name type="scientific">Aureimonas glaciei</name>
    <dbReference type="NCBI Taxonomy" id="1776957"/>
    <lineage>
        <taxon>Bacteria</taxon>
        <taxon>Pseudomonadati</taxon>
        <taxon>Pseudomonadota</taxon>
        <taxon>Alphaproteobacteria</taxon>
        <taxon>Hyphomicrobiales</taxon>
        <taxon>Aurantimonadaceae</taxon>
        <taxon>Aureimonas</taxon>
    </lineage>
</organism>